<dbReference type="SUPFAM" id="SSF56784">
    <property type="entry name" value="HAD-like"/>
    <property type="match status" value="1"/>
</dbReference>
<dbReference type="VEuPathDB" id="PiroplasmaDB:BMR1_01G00790"/>
<organism evidence="1 2">
    <name type="scientific">Babesia microti (strain RI)</name>
    <dbReference type="NCBI Taxonomy" id="1133968"/>
    <lineage>
        <taxon>Eukaryota</taxon>
        <taxon>Sar</taxon>
        <taxon>Alveolata</taxon>
        <taxon>Apicomplexa</taxon>
        <taxon>Aconoidasida</taxon>
        <taxon>Piroplasmida</taxon>
        <taxon>Babesiidae</taxon>
        <taxon>Babesia</taxon>
    </lineage>
</organism>
<proteinExistence type="predicted"/>
<dbReference type="AlphaFoldDB" id="A0A1N6LWG7"/>
<dbReference type="Gene3D" id="3.40.50.1000">
    <property type="entry name" value="HAD superfamily/HAD-like"/>
    <property type="match status" value="1"/>
</dbReference>
<gene>
    <name evidence="1" type="ORF">BMR1_01G00790</name>
</gene>
<dbReference type="Proteomes" id="UP000002899">
    <property type="component" value="Chromosome I"/>
</dbReference>
<accession>A0A1N6LWG7</accession>
<dbReference type="OrthoDB" id="10054414at2759"/>
<dbReference type="InterPro" id="IPR023214">
    <property type="entry name" value="HAD_sf"/>
</dbReference>
<sequence length="199" mass="22581">MLENLPIYKTQAKYFVDFVEQNGIKMVCFDFDNTIIDQHTSGSIPRDIVTSVKNYITEDFRLVAKELISRGIKIAVVTFSDVKFAKDLNKTVGGELLVKEVLADICPDILIYARYPRYYQKPSEYEKIGLKEPMHISKNYHLQQAANDSGFALSEIILIDDDINNCEHAHKLGVLAFHVFGDMGFKLSNIKSIQSARLA</sequence>
<dbReference type="KEGG" id="bmic:BMR1_01G00790"/>
<evidence type="ECO:0000313" key="1">
    <source>
        <dbReference type="EMBL" id="SIO73209.1"/>
    </source>
</evidence>
<protein>
    <submittedName>
        <fullName evidence="1">Uncharacterized protein</fullName>
    </submittedName>
</protein>
<name>A0A1N6LWG7_BABMR</name>
<dbReference type="InterPro" id="IPR036412">
    <property type="entry name" value="HAD-like_sf"/>
</dbReference>
<evidence type="ECO:0000313" key="2">
    <source>
        <dbReference type="Proteomes" id="UP000002899"/>
    </source>
</evidence>
<reference evidence="1 2" key="3">
    <citation type="journal article" date="2016" name="Sci. Rep.">
        <title>Genome-wide diversity and gene expression profiling of Babesia microti isolates identify polymorphic genes that mediate host-pathogen interactions.</title>
        <authorList>
            <person name="Silva J.C."/>
            <person name="Cornillot E."/>
            <person name="McCracken C."/>
            <person name="Usmani-Brown S."/>
            <person name="Dwivedi A."/>
            <person name="Ifeonu O.O."/>
            <person name="Crabtree J."/>
            <person name="Gotia H.T."/>
            <person name="Virji A.Z."/>
            <person name="Reynes C."/>
            <person name="Colinge J."/>
            <person name="Kumar V."/>
            <person name="Lawres L."/>
            <person name="Pazzi J.E."/>
            <person name="Pablo J.V."/>
            <person name="Hung C."/>
            <person name="Brancato J."/>
            <person name="Kumari P."/>
            <person name="Orvis J."/>
            <person name="Tretina K."/>
            <person name="Chibucos M."/>
            <person name="Ott S."/>
            <person name="Sadzewicz L."/>
            <person name="Sengamalay N."/>
            <person name="Shetty A.C."/>
            <person name="Su Q."/>
            <person name="Tallon L."/>
            <person name="Fraser C.M."/>
            <person name="Frutos R."/>
            <person name="Molina D.M."/>
            <person name="Krause P.J."/>
            <person name="Ben Mamoun C."/>
        </authorList>
    </citation>
    <scope>NUCLEOTIDE SEQUENCE [LARGE SCALE GENOMIC DNA]</scope>
    <source>
        <strain evidence="1 2">RI</strain>
    </source>
</reference>
<dbReference type="RefSeq" id="XP_021337317.1">
    <property type="nucleotide sequence ID" value="XM_021481735.1"/>
</dbReference>
<reference evidence="1 2" key="2">
    <citation type="journal article" date="2013" name="PLoS ONE">
        <title>Whole genome mapping and re-organization of the nuclear and mitochondrial genomes of Babesia microti isolates.</title>
        <authorList>
            <person name="Cornillot E."/>
            <person name="Dassouli A."/>
            <person name="Garg A."/>
            <person name="Pachikara N."/>
            <person name="Randazzo S."/>
            <person name="Depoix D."/>
            <person name="Carcy B."/>
            <person name="Delbecq S."/>
            <person name="Frutos R."/>
            <person name="Silva J.C."/>
            <person name="Sutton R."/>
            <person name="Krause P.J."/>
            <person name="Mamoun C.B."/>
        </authorList>
    </citation>
    <scope>NUCLEOTIDE SEQUENCE [LARGE SCALE GENOMIC DNA]</scope>
    <source>
        <strain evidence="1 2">RI</strain>
    </source>
</reference>
<keyword evidence="2" id="KW-1185">Reference proteome</keyword>
<dbReference type="EMBL" id="FO082871">
    <property type="protein sequence ID" value="SIO73209.1"/>
    <property type="molecule type" value="Genomic_DNA"/>
</dbReference>
<dbReference type="GeneID" id="24423233"/>
<reference evidence="1 2" key="1">
    <citation type="journal article" date="2012" name="Nucleic Acids Res.">
        <title>Sequencing of the smallest Apicomplexan genome from the human pathogen Babesia microti.</title>
        <authorList>
            <person name="Cornillot E."/>
            <person name="Hadj-Kaddour K."/>
            <person name="Dassouli A."/>
            <person name="Noel B."/>
            <person name="Ranwez V."/>
            <person name="Vacherie B."/>
            <person name="Augagneur Y."/>
            <person name="Bres V."/>
            <person name="Duclos A."/>
            <person name="Randazzo S."/>
            <person name="Carcy B."/>
            <person name="Debierre-Grockiego F."/>
            <person name="Delbecq S."/>
            <person name="Moubri-Menage K."/>
            <person name="Shams-Eldin H."/>
            <person name="Usmani-Brown S."/>
            <person name="Bringaud F."/>
            <person name="Wincker P."/>
            <person name="Vivares C.P."/>
            <person name="Schwarz R.T."/>
            <person name="Schetters T.P."/>
            <person name="Krause P.J."/>
            <person name="Gorenflot A."/>
            <person name="Berry V."/>
            <person name="Barbe V."/>
            <person name="Ben Mamoun C."/>
        </authorList>
    </citation>
    <scope>NUCLEOTIDE SEQUENCE [LARGE SCALE GENOMIC DNA]</scope>
    <source>
        <strain evidence="1 2">RI</strain>
    </source>
</reference>